<gene>
    <name evidence="1" type="ORF">FNH21_08335</name>
</gene>
<accession>A0A7X1NPP5</accession>
<sequence length="158" mass="17446">MEGSHGIIGLGHGRRSMDSFTQLLRSLDASVLIDVRTYPDLPARPDFAPSVLGPALIRQGIRYRRIEVLSGAREHECLTVEHLLQGTSDRGFERHMQSKPFQAGLAAVIREAGHGRVALMCAERRCRCHRRLIEQALTAHGIPVTGPHDVEPFHSTAA</sequence>
<dbReference type="Proteomes" id="UP000326464">
    <property type="component" value="Unassembled WGS sequence"/>
</dbReference>
<organism evidence="1 2">
    <name type="scientific">Arthrobacter bussei</name>
    <dbReference type="NCBI Taxonomy" id="2594179"/>
    <lineage>
        <taxon>Bacteria</taxon>
        <taxon>Bacillati</taxon>
        <taxon>Actinomycetota</taxon>
        <taxon>Actinomycetes</taxon>
        <taxon>Micrococcales</taxon>
        <taxon>Micrococcaceae</taxon>
        <taxon>Arthrobacter</taxon>
    </lineage>
</organism>
<evidence type="ECO:0000313" key="2">
    <source>
        <dbReference type="Proteomes" id="UP000326464"/>
    </source>
</evidence>
<name>A0A7X1NPP5_9MICC</name>
<dbReference type="PANTHER" id="PTHR39337:SF1">
    <property type="entry name" value="BLR5642 PROTEIN"/>
    <property type="match status" value="1"/>
</dbReference>
<dbReference type="Pfam" id="PF04343">
    <property type="entry name" value="DUF488"/>
    <property type="match status" value="1"/>
</dbReference>
<evidence type="ECO:0000313" key="1">
    <source>
        <dbReference type="EMBL" id="MPY10726.1"/>
    </source>
</evidence>
<comment type="caution">
    <text evidence="1">The sequence shown here is derived from an EMBL/GenBank/DDBJ whole genome shotgun (WGS) entry which is preliminary data.</text>
</comment>
<dbReference type="PANTHER" id="PTHR39337">
    <property type="entry name" value="BLR5642 PROTEIN"/>
    <property type="match status" value="1"/>
</dbReference>
<reference evidence="2" key="1">
    <citation type="submission" date="2019-07" db="EMBL/GenBank/DDBJ databases">
        <title>Arthrobacter KR32 sp. nov., isolated from mountain cheese made of cows milk.</title>
        <authorList>
            <person name="Flegler A."/>
        </authorList>
    </citation>
    <scope>NUCLEOTIDE SEQUENCE [LARGE SCALE GENOMIC DNA]</scope>
    <source>
        <strain evidence="2">KR32</strain>
    </source>
</reference>
<dbReference type="EMBL" id="VJXX01000002">
    <property type="protein sequence ID" value="MPY10726.1"/>
    <property type="molecule type" value="Genomic_DNA"/>
</dbReference>
<protein>
    <submittedName>
        <fullName evidence="1">DUF488 domain-containing protein</fullName>
    </submittedName>
</protein>
<dbReference type="AlphaFoldDB" id="A0A7X1NPP5"/>
<proteinExistence type="predicted"/>
<dbReference type="InterPro" id="IPR007438">
    <property type="entry name" value="DUF488"/>
</dbReference>
<dbReference type="OrthoDB" id="9789109at2"/>
<keyword evidence="2" id="KW-1185">Reference proteome</keyword>